<dbReference type="Gene3D" id="2.60.120.10">
    <property type="entry name" value="Jelly Rolls"/>
    <property type="match status" value="1"/>
</dbReference>
<dbReference type="Pfam" id="PF12973">
    <property type="entry name" value="Cupin_7"/>
    <property type="match status" value="1"/>
</dbReference>
<dbReference type="InterPro" id="IPR011051">
    <property type="entry name" value="RmlC_Cupin_sf"/>
</dbReference>
<gene>
    <name evidence="2" type="ORF">V6256_04340</name>
</gene>
<keyword evidence="3" id="KW-1185">Reference proteome</keyword>
<organism evidence="2 3">
    <name type="scientific">Psychromonas aquatilis</name>
    <dbReference type="NCBI Taxonomy" id="2005072"/>
    <lineage>
        <taxon>Bacteria</taxon>
        <taxon>Pseudomonadati</taxon>
        <taxon>Pseudomonadota</taxon>
        <taxon>Gammaproteobacteria</taxon>
        <taxon>Alteromonadales</taxon>
        <taxon>Psychromonadaceae</taxon>
        <taxon>Psychromonas</taxon>
    </lineage>
</organism>
<proteinExistence type="predicted"/>
<evidence type="ECO:0000259" key="1">
    <source>
        <dbReference type="Pfam" id="PF12973"/>
    </source>
</evidence>
<evidence type="ECO:0000313" key="3">
    <source>
        <dbReference type="Proteomes" id="UP001369082"/>
    </source>
</evidence>
<comment type="caution">
    <text evidence="2">The sequence shown here is derived from an EMBL/GenBank/DDBJ whole genome shotgun (WGS) entry which is preliminary data.</text>
</comment>
<dbReference type="RefSeq" id="WP_341596841.1">
    <property type="nucleotide sequence ID" value="NZ_JBAKAZ010000010.1"/>
</dbReference>
<dbReference type="Proteomes" id="UP001369082">
    <property type="component" value="Unassembled WGS sequence"/>
</dbReference>
<sequence>MKIAADFEQRVVVDSNSLEWVQSPIKGVDRKPLDRVGNEVARATTIVRYAPQSTFSPHVHPGGEEFIVLEGTFQDEHGDFPVGSYIRNPPQSKHQPGSEKGCVIFVKLWQFQPDDRTHVRIQTNLVDSIPHKDYAGLSVTPLYKDAFEEVSLLHFQAQAEISIEAKAGAELLVLEGSLQEQGDTLIKHSWLRTPINSELKIKAGKNGAKVWLKKDHLLDVENQISRVENA</sequence>
<dbReference type="SUPFAM" id="SSF51182">
    <property type="entry name" value="RmlC-like cupins"/>
    <property type="match status" value="2"/>
</dbReference>
<dbReference type="CDD" id="cd20303">
    <property type="entry name" value="cupin_ChrR_1"/>
    <property type="match status" value="1"/>
</dbReference>
<evidence type="ECO:0000313" key="2">
    <source>
        <dbReference type="EMBL" id="MEL0628832.1"/>
    </source>
</evidence>
<feature type="domain" description="ChrR-like cupin" evidence="1">
    <location>
        <begin position="9"/>
        <end position="112"/>
    </location>
</feature>
<protein>
    <submittedName>
        <fullName evidence="2">Cupin domain-containing protein</fullName>
    </submittedName>
</protein>
<name>A0ABU9GNF5_9GAMM</name>
<dbReference type="EMBL" id="JBAKAZ010000010">
    <property type="protein sequence ID" value="MEL0628832.1"/>
    <property type="molecule type" value="Genomic_DNA"/>
</dbReference>
<dbReference type="InterPro" id="IPR025979">
    <property type="entry name" value="ChrR-like_cupin_dom"/>
</dbReference>
<dbReference type="InterPro" id="IPR014710">
    <property type="entry name" value="RmlC-like_jellyroll"/>
</dbReference>
<reference evidence="2 3" key="1">
    <citation type="submission" date="2024-02" db="EMBL/GenBank/DDBJ databases">
        <title>Bacteria isolated from the canopy kelp, Nereocystis luetkeana.</title>
        <authorList>
            <person name="Pfister C.A."/>
            <person name="Younker I.T."/>
            <person name="Light S.H."/>
        </authorList>
    </citation>
    <scope>NUCLEOTIDE SEQUENCE [LARGE SCALE GENOMIC DNA]</scope>
    <source>
        <strain evidence="2 3">TI.1.05</strain>
    </source>
</reference>
<accession>A0ABU9GNF5</accession>